<name>A0ABX4MGC4_9HYPH</name>
<dbReference type="EMBL" id="NXGP01000060">
    <property type="protein sequence ID" value="PIM95719.1"/>
    <property type="molecule type" value="Genomic_DNA"/>
</dbReference>
<organism evidence="1 2">
    <name type="scientific">Candidatus Hodgkinia cicadicola</name>
    <dbReference type="NCBI Taxonomy" id="573658"/>
    <lineage>
        <taxon>Bacteria</taxon>
        <taxon>Pseudomonadati</taxon>
        <taxon>Pseudomonadota</taxon>
        <taxon>Alphaproteobacteria</taxon>
        <taxon>Hyphomicrobiales</taxon>
        <taxon>Candidatus Hodgkinia</taxon>
    </lineage>
</organism>
<reference evidence="1" key="1">
    <citation type="submission" date="2017-09" db="EMBL/GenBank/DDBJ databases">
        <authorList>
            <person name="Campbell M.A."/>
            <person name="Lukasik P."/>
            <person name="Simon C."/>
            <person name="McCutcheon J.P."/>
        </authorList>
    </citation>
    <scope>NUCLEOTIDE SEQUENCE [LARGE SCALE GENOMIC DNA]</scope>
    <source>
        <strain evidence="1">TRYCRA</strain>
    </source>
</reference>
<dbReference type="Proteomes" id="UP000228979">
    <property type="component" value="Unassembled WGS sequence"/>
</dbReference>
<comment type="caution">
    <text evidence="1">The sequence shown here is derived from an EMBL/GenBank/DDBJ whole genome shotgun (WGS) entry which is preliminary data.</text>
</comment>
<evidence type="ECO:0000313" key="2">
    <source>
        <dbReference type="Proteomes" id="UP000228979"/>
    </source>
</evidence>
<proteinExistence type="predicted"/>
<sequence>MKYCSNNINTLNYSLGWFKTKRYNSIVLSSICLESLNTVVERVELSIFNNYVVLRAILNKDKTKDVELKWYIRSNNEDIELSAFKLCINNAIHETFIDNCEFMRIKLNGLLCLSMSNRSETVVNFYVKDILECLKGKGTINKTMLTNQSNLQWSLKYNLEHKVKEYINQVNVVDDLVEQYDKMKQRLLIEVNLPWLVAKQWKTNIRW</sequence>
<evidence type="ECO:0000313" key="1">
    <source>
        <dbReference type="EMBL" id="PIM95719.1"/>
    </source>
</evidence>
<accession>A0ABX4MGC4</accession>
<gene>
    <name evidence="1" type="ORF">trycra_118</name>
</gene>
<protein>
    <submittedName>
        <fullName evidence="1">Uncharacterized protein</fullName>
    </submittedName>
</protein>
<keyword evidence="2" id="KW-1185">Reference proteome</keyword>